<dbReference type="Proteomes" id="UP000001555">
    <property type="component" value="Unassembled WGS sequence"/>
</dbReference>
<dbReference type="InterPro" id="IPR013783">
    <property type="entry name" value="Ig-like_fold"/>
</dbReference>
<evidence type="ECO:0000259" key="1">
    <source>
        <dbReference type="Pfam" id="PF07679"/>
    </source>
</evidence>
<dbReference type="Pfam" id="PF07679">
    <property type="entry name" value="I-set"/>
    <property type="match status" value="1"/>
</dbReference>
<dbReference type="HOGENOM" id="CLU_2624720_0_0_1"/>
<dbReference type="InterPro" id="IPR013098">
    <property type="entry name" value="Ig_I-set"/>
</dbReference>
<dbReference type="VEuPathDB" id="VectorBase:ISCI001120"/>
<evidence type="ECO:0000313" key="4">
    <source>
        <dbReference type="Proteomes" id="UP000001555"/>
    </source>
</evidence>
<evidence type="ECO:0000313" key="3">
    <source>
        <dbReference type="EnsemblMetazoa" id="ISCW001120-PA"/>
    </source>
</evidence>
<dbReference type="VEuPathDB" id="VectorBase:ISCW001120"/>
<keyword evidence="4" id="KW-1185">Reference proteome</keyword>
<dbReference type="EMBL" id="DS633114">
    <property type="protein sequence ID" value="EEC01358.1"/>
    <property type="molecule type" value="Genomic_DNA"/>
</dbReference>
<dbReference type="EMBL" id="ABJB010222550">
    <property type="status" value="NOT_ANNOTATED_CDS"/>
    <property type="molecule type" value="Genomic_DNA"/>
</dbReference>
<dbReference type="EMBL" id="ABJB010786482">
    <property type="status" value="NOT_ANNOTATED_CDS"/>
    <property type="molecule type" value="Genomic_DNA"/>
</dbReference>
<proteinExistence type="predicted"/>
<accession>B7P436</accession>
<evidence type="ECO:0000313" key="2">
    <source>
        <dbReference type="EMBL" id="EEC01358.1"/>
    </source>
</evidence>
<dbReference type="AlphaFoldDB" id="B7P436"/>
<gene>
    <name evidence="2" type="ORF">IscW_ISCW001120</name>
</gene>
<feature type="domain" description="Immunoglobulin I-set" evidence="1">
    <location>
        <begin position="20"/>
        <end position="56"/>
    </location>
</feature>
<dbReference type="Gene3D" id="2.60.40.10">
    <property type="entry name" value="Immunoglobulins"/>
    <property type="match status" value="1"/>
</dbReference>
<dbReference type="PaxDb" id="6945-B7P436"/>
<dbReference type="EnsemblMetazoa" id="ISCW001120-RA">
    <property type="protein sequence ID" value="ISCW001120-PA"/>
    <property type="gene ID" value="ISCW001120"/>
</dbReference>
<reference evidence="3" key="2">
    <citation type="submission" date="2020-05" db="UniProtKB">
        <authorList>
            <consortium name="EnsemblMetazoa"/>
        </authorList>
    </citation>
    <scope>IDENTIFICATION</scope>
    <source>
        <strain evidence="3">wikel</strain>
    </source>
</reference>
<dbReference type="InParanoid" id="B7P436"/>
<dbReference type="SUPFAM" id="SSF48726">
    <property type="entry name" value="Immunoglobulin"/>
    <property type="match status" value="1"/>
</dbReference>
<organism>
    <name type="scientific">Ixodes scapularis</name>
    <name type="common">Black-legged tick</name>
    <name type="synonym">Deer tick</name>
    <dbReference type="NCBI Taxonomy" id="6945"/>
    <lineage>
        <taxon>Eukaryota</taxon>
        <taxon>Metazoa</taxon>
        <taxon>Ecdysozoa</taxon>
        <taxon>Arthropoda</taxon>
        <taxon>Chelicerata</taxon>
        <taxon>Arachnida</taxon>
        <taxon>Acari</taxon>
        <taxon>Parasitiformes</taxon>
        <taxon>Ixodida</taxon>
        <taxon>Ixodoidea</taxon>
        <taxon>Ixodidae</taxon>
        <taxon>Ixodinae</taxon>
        <taxon>Ixodes</taxon>
    </lineage>
</organism>
<sequence length="78" mass="8446">MGVMSEDGETDLRPVSLVGARVSQLSNGTLFIREVRKEDAGNYHCTVSNGLGQDLHKLVTLSLHGECATLSYGVELLR</sequence>
<name>B7P436_IXOSC</name>
<protein>
    <recommendedName>
        <fullName evidence="1">Immunoglobulin I-set domain-containing protein</fullName>
    </recommendedName>
</protein>
<reference evidence="2 4" key="1">
    <citation type="submission" date="2008-03" db="EMBL/GenBank/DDBJ databases">
        <title>Annotation of Ixodes scapularis.</title>
        <authorList>
            <consortium name="Ixodes scapularis Genome Project Consortium"/>
            <person name="Caler E."/>
            <person name="Hannick L.I."/>
            <person name="Bidwell S."/>
            <person name="Joardar V."/>
            <person name="Thiagarajan M."/>
            <person name="Amedeo P."/>
            <person name="Galinsky K.J."/>
            <person name="Schobel S."/>
            <person name="Inman J."/>
            <person name="Hostetler J."/>
            <person name="Miller J."/>
            <person name="Hammond M."/>
            <person name="Megy K."/>
            <person name="Lawson D."/>
            <person name="Kodira C."/>
            <person name="Sutton G."/>
            <person name="Meyer J."/>
            <person name="Hill C.A."/>
            <person name="Birren B."/>
            <person name="Nene V."/>
            <person name="Collins F."/>
            <person name="Alarcon-Chaidez F."/>
            <person name="Wikel S."/>
            <person name="Strausberg R."/>
        </authorList>
    </citation>
    <scope>NUCLEOTIDE SEQUENCE [LARGE SCALE GENOMIC DNA]</scope>
    <source>
        <strain evidence="4">Wikel</strain>
        <strain evidence="2">Wikel colony</strain>
    </source>
</reference>
<dbReference type="InterPro" id="IPR036179">
    <property type="entry name" value="Ig-like_dom_sf"/>
</dbReference>